<dbReference type="Proteomes" id="UP000247498">
    <property type="component" value="Unassembled WGS sequence"/>
</dbReference>
<protein>
    <submittedName>
        <fullName evidence="2">Uncharacterized protein</fullName>
    </submittedName>
</protein>
<dbReference type="OrthoDB" id="10648160at2759"/>
<evidence type="ECO:0000256" key="1">
    <source>
        <dbReference type="SAM" id="MobiDB-lite"/>
    </source>
</evidence>
<evidence type="ECO:0000313" key="3">
    <source>
        <dbReference type="Proteomes" id="UP000247498"/>
    </source>
</evidence>
<proteinExistence type="predicted"/>
<reference evidence="2 3" key="1">
    <citation type="journal article" date="2018" name="Sci. Rep.">
        <title>Raphidocelis subcapitata (=Pseudokirchneriella subcapitata) provides an insight into genome evolution and environmental adaptations in the Sphaeropleales.</title>
        <authorList>
            <person name="Suzuki S."/>
            <person name="Yamaguchi H."/>
            <person name="Nakajima N."/>
            <person name="Kawachi M."/>
        </authorList>
    </citation>
    <scope>NUCLEOTIDE SEQUENCE [LARGE SCALE GENOMIC DNA]</scope>
    <source>
        <strain evidence="2 3">NIES-35</strain>
    </source>
</reference>
<name>A0A2V0PD26_9CHLO</name>
<feature type="compositionally biased region" description="Low complexity" evidence="1">
    <location>
        <begin position="112"/>
        <end position="126"/>
    </location>
</feature>
<dbReference type="AlphaFoldDB" id="A0A2V0PD26"/>
<sequence>MTTLATGRQACSRAPCRAPPPAKALHGRPRAVVPRAGGRDEPGAEGAPRNAGDAAFGTDTLDEEVAASVGGYDEEEPGLTPAIRAAIRSMPGDVRGGLRPRGASPPPPPPLASEAAPAPSSAVSPPGRRDEAGGGGGAGYEPATGGAAGLDKLADQITVEEGGVQMVTGADAAGGGPPPAAMSELARDALRQGLAED</sequence>
<feature type="region of interest" description="Disordered" evidence="1">
    <location>
        <begin position="1"/>
        <end position="156"/>
    </location>
</feature>
<gene>
    <name evidence="2" type="ORF">Rsub_10183</name>
</gene>
<dbReference type="EMBL" id="BDRX01000107">
    <property type="protein sequence ID" value="GBF97758.1"/>
    <property type="molecule type" value="Genomic_DNA"/>
</dbReference>
<comment type="caution">
    <text evidence="2">The sequence shown here is derived from an EMBL/GenBank/DDBJ whole genome shotgun (WGS) entry which is preliminary data.</text>
</comment>
<organism evidence="2 3">
    <name type="scientific">Raphidocelis subcapitata</name>
    <dbReference type="NCBI Taxonomy" id="307507"/>
    <lineage>
        <taxon>Eukaryota</taxon>
        <taxon>Viridiplantae</taxon>
        <taxon>Chlorophyta</taxon>
        <taxon>core chlorophytes</taxon>
        <taxon>Chlorophyceae</taxon>
        <taxon>CS clade</taxon>
        <taxon>Sphaeropleales</taxon>
        <taxon>Selenastraceae</taxon>
        <taxon>Raphidocelis</taxon>
    </lineage>
</organism>
<dbReference type="InParanoid" id="A0A2V0PD26"/>
<evidence type="ECO:0000313" key="2">
    <source>
        <dbReference type="EMBL" id="GBF97758.1"/>
    </source>
</evidence>
<keyword evidence="3" id="KW-1185">Reference proteome</keyword>
<accession>A0A2V0PD26</accession>